<dbReference type="PROSITE" id="PS50076">
    <property type="entry name" value="DNAJ_2"/>
    <property type="match status" value="1"/>
</dbReference>
<organism evidence="2 3">
    <name type="scientific">Musa balbisiana</name>
    <name type="common">Banana</name>
    <dbReference type="NCBI Taxonomy" id="52838"/>
    <lineage>
        <taxon>Eukaryota</taxon>
        <taxon>Viridiplantae</taxon>
        <taxon>Streptophyta</taxon>
        <taxon>Embryophyta</taxon>
        <taxon>Tracheophyta</taxon>
        <taxon>Spermatophyta</taxon>
        <taxon>Magnoliopsida</taxon>
        <taxon>Liliopsida</taxon>
        <taxon>Zingiberales</taxon>
        <taxon>Musaceae</taxon>
        <taxon>Musa</taxon>
    </lineage>
</organism>
<dbReference type="PROSITE" id="PS00636">
    <property type="entry name" value="DNAJ_1"/>
    <property type="match status" value="1"/>
</dbReference>
<name>A0A4S8J990_MUSBA</name>
<dbReference type="SMART" id="SM00271">
    <property type="entry name" value="DnaJ"/>
    <property type="match status" value="1"/>
</dbReference>
<comment type="caution">
    <text evidence="2">The sequence shown here is derived from an EMBL/GenBank/DDBJ whole genome shotgun (WGS) entry which is preliminary data.</text>
</comment>
<dbReference type="STRING" id="52838.A0A4S8J990"/>
<evidence type="ECO:0000259" key="1">
    <source>
        <dbReference type="PROSITE" id="PS50076"/>
    </source>
</evidence>
<reference evidence="2 3" key="1">
    <citation type="journal article" date="2019" name="Nat. Plants">
        <title>Genome sequencing of Musa balbisiana reveals subgenome evolution and function divergence in polyploid bananas.</title>
        <authorList>
            <person name="Yao X."/>
        </authorList>
    </citation>
    <scope>NUCLEOTIDE SEQUENCE [LARGE SCALE GENOMIC DNA]</scope>
    <source>
        <strain evidence="3">cv. DH-PKW</strain>
        <tissue evidence="2">Leaves</tissue>
    </source>
</reference>
<keyword evidence="3" id="KW-1185">Reference proteome</keyword>
<accession>A0A4S8J990</accession>
<dbReference type="InterPro" id="IPR018253">
    <property type="entry name" value="DnaJ_domain_CS"/>
</dbReference>
<evidence type="ECO:0000313" key="2">
    <source>
        <dbReference type="EMBL" id="THU58065.1"/>
    </source>
</evidence>
<dbReference type="SUPFAM" id="SSF46565">
    <property type="entry name" value="Chaperone J-domain"/>
    <property type="match status" value="1"/>
</dbReference>
<dbReference type="Pfam" id="PF00226">
    <property type="entry name" value="DnaJ"/>
    <property type="match status" value="1"/>
</dbReference>
<sequence>MAHMVETIDPNIYIKPPFGLRPDRCSFGSLSLNKITKKKMSAALTFAGMYLHGAGRHRTVVAEKGAPAAAGMRGRSPYEVLRVRKTATAGEIKAAYRSMAKRFHPDVAADGRGDDFVEIHRAYEALSDPVARARYDLLMGKWWRGEERLRSRRWETDQCW</sequence>
<dbReference type="CDD" id="cd06257">
    <property type="entry name" value="DnaJ"/>
    <property type="match status" value="1"/>
</dbReference>
<feature type="domain" description="J" evidence="1">
    <location>
        <begin position="76"/>
        <end position="139"/>
    </location>
</feature>
<dbReference type="InterPro" id="IPR001623">
    <property type="entry name" value="DnaJ_domain"/>
</dbReference>
<dbReference type="Proteomes" id="UP000317650">
    <property type="component" value="Chromosome 3"/>
</dbReference>
<dbReference type="PANTHER" id="PTHR45432:SF2">
    <property type="entry name" value="CHAPERONE PROTEIN DNAJ 11, CHLOROPLASTIC"/>
    <property type="match status" value="1"/>
</dbReference>
<dbReference type="AlphaFoldDB" id="A0A4S8J990"/>
<evidence type="ECO:0000313" key="3">
    <source>
        <dbReference type="Proteomes" id="UP000317650"/>
    </source>
</evidence>
<dbReference type="PANTHER" id="PTHR45432">
    <property type="entry name" value="CHAPERONE PROTEIN DNAJ 11, CHLOROPLASTIC-LIKE"/>
    <property type="match status" value="1"/>
</dbReference>
<dbReference type="GO" id="GO:0005783">
    <property type="term" value="C:endoplasmic reticulum"/>
    <property type="evidence" value="ECO:0007669"/>
    <property type="project" value="UniProtKB-ARBA"/>
</dbReference>
<proteinExistence type="predicted"/>
<dbReference type="EMBL" id="PYDT01000006">
    <property type="protein sequence ID" value="THU58065.1"/>
    <property type="molecule type" value="Genomic_DNA"/>
</dbReference>
<protein>
    <recommendedName>
        <fullName evidence="1">J domain-containing protein</fullName>
    </recommendedName>
</protein>
<dbReference type="InterPro" id="IPR036869">
    <property type="entry name" value="J_dom_sf"/>
</dbReference>
<gene>
    <name evidence="2" type="ORF">C4D60_Mb03t10260</name>
</gene>
<dbReference type="Gene3D" id="1.10.287.110">
    <property type="entry name" value="DnaJ domain"/>
    <property type="match status" value="1"/>
</dbReference>
<dbReference type="PRINTS" id="PR00625">
    <property type="entry name" value="JDOMAIN"/>
</dbReference>